<reference evidence="2 3" key="1">
    <citation type="journal article" date="2018" name="PLoS Pathog.">
        <title>Evolution of structural diversity of trichothecenes, a family of toxins produced by plant pathogenic and entomopathogenic fungi.</title>
        <authorList>
            <person name="Proctor R.H."/>
            <person name="McCormick S.P."/>
            <person name="Kim H.S."/>
            <person name="Cardoza R.E."/>
            <person name="Stanley A.M."/>
            <person name="Lindo L."/>
            <person name="Kelly A."/>
            <person name="Brown D.W."/>
            <person name="Lee T."/>
            <person name="Vaughan M.M."/>
            <person name="Alexander N.J."/>
            <person name="Busman M."/>
            <person name="Gutierrez S."/>
        </authorList>
    </citation>
    <scope>NUCLEOTIDE SEQUENCE [LARGE SCALE GENOMIC DNA]</scope>
    <source>
        <strain evidence="2 3">IBT 40837</strain>
    </source>
</reference>
<proteinExistence type="predicted"/>
<organism evidence="2 3">
    <name type="scientific">Trichoderma arundinaceum</name>
    <dbReference type="NCBI Taxonomy" id="490622"/>
    <lineage>
        <taxon>Eukaryota</taxon>
        <taxon>Fungi</taxon>
        <taxon>Dikarya</taxon>
        <taxon>Ascomycota</taxon>
        <taxon>Pezizomycotina</taxon>
        <taxon>Sordariomycetes</taxon>
        <taxon>Hypocreomycetidae</taxon>
        <taxon>Hypocreales</taxon>
        <taxon>Hypocreaceae</taxon>
        <taxon>Trichoderma</taxon>
    </lineage>
</organism>
<feature type="compositionally biased region" description="Polar residues" evidence="1">
    <location>
        <begin position="91"/>
        <end position="108"/>
    </location>
</feature>
<dbReference type="AlphaFoldDB" id="A0A395NCS1"/>
<dbReference type="EMBL" id="PXOA01000596">
    <property type="protein sequence ID" value="RFU73875.1"/>
    <property type="molecule type" value="Genomic_DNA"/>
</dbReference>
<feature type="non-terminal residue" evidence="2">
    <location>
        <position position="169"/>
    </location>
</feature>
<sequence>MEQLETSPSPPPLQLRRRDTVLARLSNPAASCPAPTSTLSPSATTATPAAGANLSASEPTLRFPRPQGNKQLANWISSSNPNIMDLAPPNEDNSLSESTYELVSGPSTDTEESQDDNYLGSISESVGSLDFHRPDDVQSLTGTEDSYETESAVDDAASDRDETEDEEDD</sequence>
<gene>
    <name evidence="2" type="ORF">TARUN_8390</name>
</gene>
<protein>
    <submittedName>
        <fullName evidence="2">Uncharacterized protein</fullName>
    </submittedName>
</protein>
<feature type="region of interest" description="Disordered" evidence="1">
    <location>
        <begin position="27"/>
        <end position="169"/>
    </location>
</feature>
<name>A0A395NCS1_TRIAR</name>
<evidence type="ECO:0000313" key="3">
    <source>
        <dbReference type="Proteomes" id="UP000266272"/>
    </source>
</evidence>
<dbReference type="STRING" id="490622.A0A395NCS1"/>
<feature type="compositionally biased region" description="Low complexity" evidence="1">
    <location>
        <begin position="27"/>
        <end position="52"/>
    </location>
</feature>
<evidence type="ECO:0000256" key="1">
    <source>
        <dbReference type="SAM" id="MobiDB-lite"/>
    </source>
</evidence>
<dbReference type="OrthoDB" id="4925544at2759"/>
<feature type="compositionally biased region" description="Polar residues" evidence="1">
    <location>
        <begin position="68"/>
        <end position="82"/>
    </location>
</feature>
<evidence type="ECO:0000313" key="2">
    <source>
        <dbReference type="EMBL" id="RFU73875.1"/>
    </source>
</evidence>
<comment type="caution">
    <text evidence="2">The sequence shown here is derived from an EMBL/GenBank/DDBJ whole genome shotgun (WGS) entry which is preliminary data.</text>
</comment>
<keyword evidence="3" id="KW-1185">Reference proteome</keyword>
<accession>A0A395NCS1</accession>
<dbReference type="Proteomes" id="UP000266272">
    <property type="component" value="Unassembled WGS sequence"/>
</dbReference>